<proteinExistence type="predicted"/>
<feature type="region of interest" description="Disordered" evidence="1">
    <location>
        <begin position="1"/>
        <end position="23"/>
    </location>
</feature>
<gene>
    <name evidence="2" type="ORF">M407DRAFT_240585</name>
</gene>
<name>A0A0C3LL18_9AGAM</name>
<dbReference type="AlphaFoldDB" id="A0A0C3LL18"/>
<evidence type="ECO:0000256" key="1">
    <source>
        <dbReference type="SAM" id="MobiDB-lite"/>
    </source>
</evidence>
<sequence length="60" mass="6103">MLGSKSGPAAEWPFSSSGEGPADAWIRSPALELLSNHVGSSLHVEPCGHTTVGNENGGTN</sequence>
<evidence type="ECO:0000313" key="2">
    <source>
        <dbReference type="EMBL" id="KIO34803.1"/>
    </source>
</evidence>
<reference evidence="3" key="2">
    <citation type="submission" date="2015-01" db="EMBL/GenBank/DDBJ databases">
        <title>Evolutionary Origins and Diversification of the Mycorrhizal Mutualists.</title>
        <authorList>
            <consortium name="DOE Joint Genome Institute"/>
            <consortium name="Mycorrhizal Genomics Consortium"/>
            <person name="Kohler A."/>
            <person name="Kuo A."/>
            <person name="Nagy L.G."/>
            <person name="Floudas D."/>
            <person name="Copeland A."/>
            <person name="Barry K.W."/>
            <person name="Cichocki N."/>
            <person name="Veneault-Fourrey C."/>
            <person name="LaButti K."/>
            <person name="Lindquist E.A."/>
            <person name="Lipzen A."/>
            <person name="Lundell T."/>
            <person name="Morin E."/>
            <person name="Murat C."/>
            <person name="Riley R."/>
            <person name="Ohm R."/>
            <person name="Sun H."/>
            <person name="Tunlid A."/>
            <person name="Henrissat B."/>
            <person name="Grigoriev I.V."/>
            <person name="Hibbett D.S."/>
            <person name="Martin F."/>
        </authorList>
    </citation>
    <scope>NUCLEOTIDE SEQUENCE [LARGE SCALE GENOMIC DNA]</scope>
    <source>
        <strain evidence="3">MUT 4182</strain>
    </source>
</reference>
<dbReference type="Proteomes" id="UP000054248">
    <property type="component" value="Unassembled WGS sequence"/>
</dbReference>
<evidence type="ECO:0000313" key="3">
    <source>
        <dbReference type="Proteomes" id="UP000054248"/>
    </source>
</evidence>
<keyword evidence="3" id="KW-1185">Reference proteome</keyword>
<dbReference type="HOGENOM" id="CLU_2943512_0_0_1"/>
<organism evidence="2 3">
    <name type="scientific">Tulasnella calospora MUT 4182</name>
    <dbReference type="NCBI Taxonomy" id="1051891"/>
    <lineage>
        <taxon>Eukaryota</taxon>
        <taxon>Fungi</taxon>
        <taxon>Dikarya</taxon>
        <taxon>Basidiomycota</taxon>
        <taxon>Agaricomycotina</taxon>
        <taxon>Agaricomycetes</taxon>
        <taxon>Cantharellales</taxon>
        <taxon>Tulasnellaceae</taxon>
        <taxon>Tulasnella</taxon>
    </lineage>
</organism>
<accession>A0A0C3LL18</accession>
<dbReference type="EMBL" id="KN822942">
    <property type="protein sequence ID" value="KIO34803.1"/>
    <property type="molecule type" value="Genomic_DNA"/>
</dbReference>
<reference evidence="2 3" key="1">
    <citation type="submission" date="2014-04" db="EMBL/GenBank/DDBJ databases">
        <authorList>
            <consortium name="DOE Joint Genome Institute"/>
            <person name="Kuo A."/>
            <person name="Girlanda M."/>
            <person name="Perotto S."/>
            <person name="Kohler A."/>
            <person name="Nagy L.G."/>
            <person name="Floudas D."/>
            <person name="Copeland A."/>
            <person name="Barry K.W."/>
            <person name="Cichocki N."/>
            <person name="Veneault-Fourrey C."/>
            <person name="LaButti K."/>
            <person name="Lindquist E.A."/>
            <person name="Lipzen A."/>
            <person name="Lundell T."/>
            <person name="Morin E."/>
            <person name="Murat C."/>
            <person name="Sun H."/>
            <person name="Tunlid A."/>
            <person name="Henrissat B."/>
            <person name="Grigoriev I.V."/>
            <person name="Hibbett D.S."/>
            <person name="Martin F."/>
            <person name="Nordberg H.P."/>
            <person name="Cantor M.N."/>
            <person name="Hua S.X."/>
        </authorList>
    </citation>
    <scope>NUCLEOTIDE SEQUENCE [LARGE SCALE GENOMIC DNA]</scope>
    <source>
        <strain evidence="2 3">MUT 4182</strain>
    </source>
</reference>
<protein>
    <submittedName>
        <fullName evidence="2">Uncharacterized protein</fullName>
    </submittedName>
</protein>